<dbReference type="GO" id="GO:0030276">
    <property type="term" value="F:clathrin binding"/>
    <property type="evidence" value="ECO:0007669"/>
    <property type="project" value="TreeGrafter"/>
</dbReference>
<protein>
    <submittedName>
        <fullName evidence="3">VHS domain-containing protein</fullName>
    </submittedName>
</protein>
<dbReference type="PROSITE" id="PS50179">
    <property type="entry name" value="VHS"/>
    <property type="match status" value="1"/>
</dbReference>
<organism evidence="2 3">
    <name type="scientific">Plectus sambesii</name>
    <dbReference type="NCBI Taxonomy" id="2011161"/>
    <lineage>
        <taxon>Eukaryota</taxon>
        <taxon>Metazoa</taxon>
        <taxon>Ecdysozoa</taxon>
        <taxon>Nematoda</taxon>
        <taxon>Chromadorea</taxon>
        <taxon>Plectida</taxon>
        <taxon>Plectina</taxon>
        <taxon>Plectoidea</taxon>
        <taxon>Plectidae</taxon>
        <taxon>Plectus</taxon>
    </lineage>
</organism>
<dbReference type="GO" id="GO:0043130">
    <property type="term" value="F:ubiquitin binding"/>
    <property type="evidence" value="ECO:0007669"/>
    <property type="project" value="InterPro"/>
</dbReference>
<feature type="domain" description="VHS" evidence="1">
    <location>
        <begin position="46"/>
        <end position="86"/>
    </location>
</feature>
<evidence type="ECO:0000313" key="3">
    <source>
        <dbReference type="WBParaSite" id="PSAMB.scaffold1728size28342.g14744.t1"/>
    </source>
</evidence>
<dbReference type="WBParaSite" id="PSAMB.scaffold1728size28342.g14744.t1">
    <property type="protein sequence ID" value="PSAMB.scaffold1728size28342.g14744.t1"/>
    <property type="gene ID" value="PSAMB.scaffold1728size28342.g14744"/>
</dbReference>
<dbReference type="GO" id="GO:0007165">
    <property type="term" value="P:signal transduction"/>
    <property type="evidence" value="ECO:0007669"/>
    <property type="project" value="TreeGrafter"/>
</dbReference>
<evidence type="ECO:0000313" key="2">
    <source>
        <dbReference type="Proteomes" id="UP000887566"/>
    </source>
</evidence>
<proteinExistence type="predicted"/>
<dbReference type="AlphaFoldDB" id="A0A914VA08"/>
<dbReference type="GO" id="GO:0016020">
    <property type="term" value="C:membrane"/>
    <property type="evidence" value="ECO:0007669"/>
    <property type="project" value="TreeGrafter"/>
</dbReference>
<dbReference type="InterPro" id="IPR002014">
    <property type="entry name" value="VHS_dom"/>
</dbReference>
<dbReference type="PANTHER" id="PTHR13856:SF137">
    <property type="entry name" value="GH05942P"/>
    <property type="match status" value="1"/>
</dbReference>
<name>A0A914VA08_9BILA</name>
<dbReference type="PANTHER" id="PTHR13856">
    <property type="entry name" value="VHS DOMAIN CONTAINING PROTEIN FAMILY"/>
    <property type="match status" value="1"/>
</dbReference>
<dbReference type="Proteomes" id="UP000887566">
    <property type="component" value="Unplaced"/>
</dbReference>
<evidence type="ECO:0000259" key="1">
    <source>
        <dbReference type="PROSITE" id="PS50179"/>
    </source>
</evidence>
<dbReference type="Pfam" id="PF00790">
    <property type="entry name" value="VHS"/>
    <property type="match status" value="1"/>
</dbReference>
<accession>A0A914VA08</accession>
<keyword evidence="2" id="KW-1185">Reference proteome</keyword>
<dbReference type="GO" id="GO:0005768">
    <property type="term" value="C:endosome"/>
    <property type="evidence" value="ECO:0007669"/>
    <property type="project" value="TreeGrafter"/>
</dbReference>
<reference evidence="3" key="1">
    <citation type="submission" date="2022-11" db="UniProtKB">
        <authorList>
            <consortium name="WormBaseParasite"/>
        </authorList>
    </citation>
    <scope>IDENTIFICATION</scope>
</reference>
<dbReference type="SUPFAM" id="SSF48464">
    <property type="entry name" value="ENTH/VHS domain"/>
    <property type="match status" value="1"/>
</dbReference>
<dbReference type="GO" id="GO:0035091">
    <property type="term" value="F:phosphatidylinositol binding"/>
    <property type="evidence" value="ECO:0007669"/>
    <property type="project" value="InterPro"/>
</dbReference>
<dbReference type="InterPro" id="IPR008942">
    <property type="entry name" value="ENTH_VHS"/>
</dbReference>
<sequence>MSSMQGQAANAMEQAKEAAINVGEKVTDFFQGNPFTSPVGAKIEQATDPTLASENWGLNMEICDFVNMTPEGLARIIIVHMTKQQT</sequence>
<dbReference type="Gene3D" id="1.25.40.90">
    <property type="match status" value="1"/>
</dbReference>